<keyword evidence="1" id="KW-0812">Transmembrane</keyword>
<feature type="transmembrane region" description="Helical" evidence="1">
    <location>
        <begin position="6"/>
        <end position="24"/>
    </location>
</feature>
<evidence type="ECO:0008006" key="4">
    <source>
        <dbReference type="Google" id="ProtNLM"/>
    </source>
</evidence>
<evidence type="ECO:0000256" key="1">
    <source>
        <dbReference type="SAM" id="Phobius"/>
    </source>
</evidence>
<keyword evidence="1" id="KW-0472">Membrane</keyword>
<dbReference type="RefSeq" id="WP_204824079.1">
    <property type="nucleotide sequence ID" value="NZ_JBHUGF010000010.1"/>
</dbReference>
<keyword evidence="3" id="KW-1185">Reference proteome</keyword>
<comment type="caution">
    <text evidence="2">The sequence shown here is derived from an EMBL/GenBank/DDBJ whole genome shotgun (WGS) entry which is preliminary data.</text>
</comment>
<accession>A0ABW4UVV2</accession>
<sequence>MNNLEIALLIVIGVIAIGIILTGIRWMNLSNKRKQSGTVVEPDNSVLAFTPEEIAKKLLFVFINTEFLFVALYLLIYIKSPVANLIAYVLLAVYIVGTIYNIIVNIRKFKTGGSL</sequence>
<dbReference type="Proteomes" id="UP001597403">
    <property type="component" value="Unassembled WGS sequence"/>
</dbReference>
<evidence type="ECO:0000313" key="3">
    <source>
        <dbReference type="Proteomes" id="UP001597403"/>
    </source>
</evidence>
<organism evidence="2 3">
    <name type="scientific">Paenibacillus nicotianae</name>
    <dbReference type="NCBI Taxonomy" id="1526551"/>
    <lineage>
        <taxon>Bacteria</taxon>
        <taxon>Bacillati</taxon>
        <taxon>Bacillota</taxon>
        <taxon>Bacilli</taxon>
        <taxon>Bacillales</taxon>
        <taxon>Paenibacillaceae</taxon>
        <taxon>Paenibacillus</taxon>
    </lineage>
</organism>
<feature type="transmembrane region" description="Helical" evidence="1">
    <location>
        <begin position="85"/>
        <end position="104"/>
    </location>
</feature>
<proteinExistence type="predicted"/>
<reference evidence="3" key="1">
    <citation type="journal article" date="2019" name="Int. J. Syst. Evol. Microbiol.">
        <title>The Global Catalogue of Microorganisms (GCM) 10K type strain sequencing project: providing services to taxonomists for standard genome sequencing and annotation.</title>
        <authorList>
            <consortium name="The Broad Institute Genomics Platform"/>
            <consortium name="The Broad Institute Genome Sequencing Center for Infectious Disease"/>
            <person name="Wu L."/>
            <person name="Ma J."/>
        </authorList>
    </citation>
    <scope>NUCLEOTIDE SEQUENCE [LARGE SCALE GENOMIC DNA]</scope>
    <source>
        <strain evidence="3">CGMCC 1.15067</strain>
    </source>
</reference>
<gene>
    <name evidence="2" type="ORF">ACFSGI_10485</name>
</gene>
<feature type="transmembrane region" description="Helical" evidence="1">
    <location>
        <begin position="58"/>
        <end position="79"/>
    </location>
</feature>
<keyword evidence="1" id="KW-1133">Transmembrane helix</keyword>
<dbReference type="EMBL" id="JBHUGF010000010">
    <property type="protein sequence ID" value="MFD1990387.1"/>
    <property type="molecule type" value="Genomic_DNA"/>
</dbReference>
<name>A0ABW4UVV2_9BACL</name>
<protein>
    <recommendedName>
        <fullName evidence="4">NADH-quinone oxidoreductase subunit</fullName>
    </recommendedName>
</protein>
<evidence type="ECO:0000313" key="2">
    <source>
        <dbReference type="EMBL" id="MFD1990387.1"/>
    </source>
</evidence>